<evidence type="ECO:0000313" key="1">
    <source>
        <dbReference type="EMBL" id="QOD58788.1"/>
    </source>
</evidence>
<name>A0A7L8A9M8_PHODP</name>
<evidence type="ECO:0000313" key="2">
    <source>
        <dbReference type="Proteomes" id="UP000516656"/>
    </source>
</evidence>
<proteinExistence type="predicted"/>
<reference evidence="1 2" key="1">
    <citation type="submission" date="2020-09" db="EMBL/GenBank/DDBJ databases">
        <title>Complete, closed and curated genome sequences of Photobacterium damselae subsp. piscicida isolates from Australia indicate localised evolution and additional plasmid-borne pathogenicity mechanisms.</title>
        <authorList>
            <person name="Baseggio L."/>
            <person name="Silayeva O."/>
            <person name="Buller N."/>
            <person name="Landos M."/>
            <person name="Engelstaedter J."/>
            <person name="Barnes A.C."/>
        </authorList>
    </citation>
    <scope>NUCLEOTIDE SEQUENCE [LARGE SCALE GENOMIC DNA]</scope>
    <source>
        <strain evidence="1 2">AS-16-0540-1</strain>
    </source>
</reference>
<dbReference type="Proteomes" id="UP000516656">
    <property type="component" value="Chromosome 2"/>
</dbReference>
<gene>
    <name evidence="1" type="ORF">IC627_18725</name>
</gene>
<dbReference type="AlphaFoldDB" id="A0A7L8A9M8"/>
<dbReference type="EMBL" id="CP061855">
    <property type="protein sequence ID" value="QOD58788.1"/>
    <property type="molecule type" value="Genomic_DNA"/>
</dbReference>
<organism evidence="1 2">
    <name type="scientific">Photobacterium damsela subsp. piscicida</name>
    <name type="common">Pasteurella piscicida</name>
    <dbReference type="NCBI Taxonomy" id="38294"/>
    <lineage>
        <taxon>Bacteria</taxon>
        <taxon>Pseudomonadati</taxon>
        <taxon>Pseudomonadota</taxon>
        <taxon>Gammaproteobacteria</taxon>
        <taxon>Vibrionales</taxon>
        <taxon>Vibrionaceae</taxon>
        <taxon>Photobacterium</taxon>
    </lineage>
</organism>
<accession>A0A7L8A9M8</accession>
<protein>
    <submittedName>
        <fullName evidence="1">Uncharacterized protein</fullName>
    </submittedName>
</protein>
<sequence>MHVPRATKLIFNKDEAWEKYLTHCGDNITTNQIECIENRLRYQQSG</sequence>